<gene>
    <name evidence="3" type="ORF">IPT68_00660</name>
</gene>
<keyword evidence="2" id="KW-0472">Membrane</keyword>
<dbReference type="KEGG" id="schf:IPT68_00660"/>
<organism evidence="3 4">
    <name type="scientific">Streptomyces chromofuscus</name>
    <dbReference type="NCBI Taxonomy" id="42881"/>
    <lineage>
        <taxon>Bacteria</taxon>
        <taxon>Bacillati</taxon>
        <taxon>Actinomycetota</taxon>
        <taxon>Actinomycetes</taxon>
        <taxon>Kitasatosporales</taxon>
        <taxon>Streptomycetaceae</taxon>
        <taxon>Streptomyces</taxon>
    </lineage>
</organism>
<protein>
    <submittedName>
        <fullName evidence="3">Uncharacterized protein</fullName>
    </submittedName>
</protein>
<keyword evidence="2" id="KW-0812">Transmembrane</keyword>
<proteinExistence type="predicted"/>
<feature type="compositionally biased region" description="Basic and acidic residues" evidence="1">
    <location>
        <begin position="159"/>
        <end position="169"/>
    </location>
</feature>
<feature type="region of interest" description="Disordered" evidence="1">
    <location>
        <begin position="142"/>
        <end position="174"/>
    </location>
</feature>
<keyword evidence="2" id="KW-1133">Transmembrane helix</keyword>
<keyword evidence="4" id="KW-1185">Reference proteome</keyword>
<dbReference type="AlphaFoldDB" id="A0A7M2T9I0"/>
<feature type="region of interest" description="Disordered" evidence="1">
    <location>
        <begin position="210"/>
        <end position="240"/>
    </location>
</feature>
<evidence type="ECO:0000256" key="1">
    <source>
        <dbReference type="SAM" id="MobiDB-lite"/>
    </source>
</evidence>
<name>A0A7M2T9I0_STRCW</name>
<feature type="region of interest" description="Disordered" evidence="1">
    <location>
        <begin position="64"/>
        <end position="83"/>
    </location>
</feature>
<evidence type="ECO:0000256" key="2">
    <source>
        <dbReference type="SAM" id="Phobius"/>
    </source>
</evidence>
<accession>A0A7M2T9I0</accession>
<dbReference type="EMBL" id="CP063374">
    <property type="protein sequence ID" value="QOV44595.1"/>
    <property type="molecule type" value="Genomic_DNA"/>
</dbReference>
<feature type="compositionally biased region" description="Polar residues" evidence="1">
    <location>
        <begin position="147"/>
        <end position="158"/>
    </location>
</feature>
<reference evidence="3 4" key="1">
    <citation type="submission" date="2020-10" db="EMBL/GenBank/DDBJ databases">
        <title>Streptomyces chromofuscus complate genome analysis.</title>
        <authorList>
            <person name="Anwar N."/>
        </authorList>
    </citation>
    <scope>NUCLEOTIDE SEQUENCE [LARGE SCALE GENOMIC DNA]</scope>
    <source>
        <strain evidence="3 4">DSM 40273</strain>
    </source>
</reference>
<sequence length="240" mass="25176">MNSERFEERLMHELKDHVRQRAEPAGMRATADARPVTSRRVRWVLVAVAGGMAAAVAGTTLTLAPSRPNTEAGPASSSPDGRTVGRIANVAYTVEQQGTGKVKLTIEDPSRRPDAEALSRDLARVGVRAKVLLGDSDCPFSGPFAGASQTPEATTSARPESEAAEDTRGRASSYITEENGKIVAYVDPATVPTGGTLVIGFPAAHTRRPLGSMTITDAPDDGPGCIASAPTDGTRSFLHQ</sequence>
<evidence type="ECO:0000313" key="4">
    <source>
        <dbReference type="Proteomes" id="UP000594008"/>
    </source>
</evidence>
<dbReference type="Proteomes" id="UP000594008">
    <property type="component" value="Chromosome"/>
</dbReference>
<feature type="transmembrane region" description="Helical" evidence="2">
    <location>
        <begin position="43"/>
        <end position="64"/>
    </location>
</feature>
<dbReference type="RefSeq" id="WP_189697668.1">
    <property type="nucleotide sequence ID" value="NZ_BMTA01000005.1"/>
</dbReference>
<evidence type="ECO:0000313" key="3">
    <source>
        <dbReference type="EMBL" id="QOV44595.1"/>
    </source>
</evidence>
<feature type="compositionally biased region" description="Polar residues" evidence="1">
    <location>
        <begin position="231"/>
        <end position="240"/>
    </location>
</feature>